<sequence length="27" mass="2965">MGSKAKPSPLSDNDYDTATPERYNPLP</sequence>
<feature type="region of interest" description="Disordered" evidence="1">
    <location>
        <begin position="1"/>
        <end position="27"/>
    </location>
</feature>
<accession>A0A392PVB5</accession>
<evidence type="ECO:0000313" key="2">
    <source>
        <dbReference type="EMBL" id="MCI15439.1"/>
    </source>
</evidence>
<comment type="caution">
    <text evidence="2">The sequence shown here is derived from an EMBL/GenBank/DDBJ whole genome shotgun (WGS) entry which is preliminary data.</text>
</comment>
<protein>
    <submittedName>
        <fullName evidence="2">Uncharacterized protein</fullName>
    </submittedName>
</protein>
<name>A0A392PVB5_9FABA</name>
<dbReference type="Proteomes" id="UP000265520">
    <property type="component" value="Unassembled WGS sequence"/>
</dbReference>
<dbReference type="AlphaFoldDB" id="A0A392PVB5"/>
<dbReference type="EMBL" id="LXQA010096463">
    <property type="protein sequence ID" value="MCI15439.1"/>
    <property type="molecule type" value="Genomic_DNA"/>
</dbReference>
<evidence type="ECO:0000256" key="1">
    <source>
        <dbReference type="SAM" id="MobiDB-lite"/>
    </source>
</evidence>
<evidence type="ECO:0000313" key="3">
    <source>
        <dbReference type="Proteomes" id="UP000265520"/>
    </source>
</evidence>
<keyword evidence="3" id="KW-1185">Reference proteome</keyword>
<organism evidence="2 3">
    <name type="scientific">Trifolium medium</name>
    <dbReference type="NCBI Taxonomy" id="97028"/>
    <lineage>
        <taxon>Eukaryota</taxon>
        <taxon>Viridiplantae</taxon>
        <taxon>Streptophyta</taxon>
        <taxon>Embryophyta</taxon>
        <taxon>Tracheophyta</taxon>
        <taxon>Spermatophyta</taxon>
        <taxon>Magnoliopsida</taxon>
        <taxon>eudicotyledons</taxon>
        <taxon>Gunneridae</taxon>
        <taxon>Pentapetalae</taxon>
        <taxon>rosids</taxon>
        <taxon>fabids</taxon>
        <taxon>Fabales</taxon>
        <taxon>Fabaceae</taxon>
        <taxon>Papilionoideae</taxon>
        <taxon>50 kb inversion clade</taxon>
        <taxon>NPAAA clade</taxon>
        <taxon>Hologalegina</taxon>
        <taxon>IRL clade</taxon>
        <taxon>Trifolieae</taxon>
        <taxon>Trifolium</taxon>
    </lineage>
</organism>
<reference evidence="2 3" key="1">
    <citation type="journal article" date="2018" name="Front. Plant Sci.">
        <title>Red Clover (Trifolium pratense) and Zigzag Clover (T. medium) - A Picture of Genomic Similarities and Differences.</title>
        <authorList>
            <person name="Dluhosova J."/>
            <person name="Istvanek J."/>
            <person name="Nedelnik J."/>
            <person name="Repkova J."/>
        </authorList>
    </citation>
    <scope>NUCLEOTIDE SEQUENCE [LARGE SCALE GENOMIC DNA]</scope>
    <source>
        <strain evidence="3">cv. 10/8</strain>
        <tissue evidence="2">Leaf</tissue>
    </source>
</reference>
<proteinExistence type="predicted"/>
<feature type="non-terminal residue" evidence="2">
    <location>
        <position position="27"/>
    </location>
</feature>